<evidence type="ECO:0000313" key="2">
    <source>
        <dbReference type="Proteomes" id="UP000300142"/>
    </source>
</evidence>
<proteinExistence type="predicted"/>
<gene>
    <name evidence="1" type="ORF">SR1949_28760</name>
</gene>
<name>A0A480A689_9CYAN</name>
<protein>
    <submittedName>
        <fullName evidence="1">Uncharacterized protein</fullName>
    </submittedName>
</protein>
<comment type="caution">
    <text evidence="1">The sequence shown here is derived from an EMBL/GenBank/DDBJ whole genome shotgun (WGS) entry which is preliminary data.</text>
</comment>
<dbReference type="EMBL" id="BJCE01000096">
    <property type="protein sequence ID" value="GCL37764.1"/>
    <property type="molecule type" value="Genomic_DNA"/>
</dbReference>
<dbReference type="AlphaFoldDB" id="A0A480A689"/>
<organism evidence="1 2">
    <name type="scientific">Sphaerospermopsis reniformis</name>
    <dbReference type="NCBI Taxonomy" id="531300"/>
    <lineage>
        <taxon>Bacteria</taxon>
        <taxon>Bacillati</taxon>
        <taxon>Cyanobacteriota</taxon>
        <taxon>Cyanophyceae</taxon>
        <taxon>Nostocales</taxon>
        <taxon>Aphanizomenonaceae</taxon>
        <taxon>Sphaerospermopsis</taxon>
    </lineage>
</organism>
<keyword evidence="2" id="KW-1185">Reference proteome</keyword>
<dbReference type="RefSeq" id="WP_137667851.1">
    <property type="nucleotide sequence ID" value="NZ_BJCE01000096.1"/>
</dbReference>
<reference evidence="2" key="1">
    <citation type="submission" date="2019-02" db="EMBL/GenBank/DDBJ databases">
        <title>Draft genome sequence of Sphaerospermopsis reniformis NIES-1949.</title>
        <authorList>
            <person name="Yamaguchi H."/>
            <person name="Suzuki S."/>
            <person name="Kawachi M."/>
        </authorList>
    </citation>
    <scope>NUCLEOTIDE SEQUENCE [LARGE SCALE GENOMIC DNA]</scope>
    <source>
        <strain evidence="2">NIES-1949</strain>
    </source>
</reference>
<accession>A0A480A689</accession>
<sequence>MELSIVDNSLQIEFTLTEQLIAIRFHKLWQIPLNHIISVTIDLPPKTLKDLRAPGTFVPGLIKAGTDYTNRGKEFWYVTRKNNFGQVLNIDLINETYQKIVLNNIENYQQWQQQLTQHR</sequence>
<dbReference type="Proteomes" id="UP000300142">
    <property type="component" value="Unassembled WGS sequence"/>
</dbReference>
<evidence type="ECO:0000313" key="1">
    <source>
        <dbReference type="EMBL" id="GCL37764.1"/>
    </source>
</evidence>